<dbReference type="Gene3D" id="1.25.40.10">
    <property type="entry name" value="Tetratricopeptide repeat domain"/>
    <property type="match status" value="1"/>
</dbReference>
<evidence type="ECO:0008006" key="4">
    <source>
        <dbReference type="Google" id="ProtNLM"/>
    </source>
</evidence>
<feature type="compositionally biased region" description="Gly residues" evidence="1">
    <location>
        <begin position="28"/>
        <end position="42"/>
    </location>
</feature>
<protein>
    <recommendedName>
        <fullName evidence="4">Tetratricopeptide repeat protein</fullName>
    </recommendedName>
</protein>
<feature type="region of interest" description="Disordered" evidence="1">
    <location>
        <begin position="27"/>
        <end position="49"/>
    </location>
</feature>
<dbReference type="SUPFAM" id="SSF48452">
    <property type="entry name" value="TPR-like"/>
    <property type="match status" value="1"/>
</dbReference>
<reference evidence="2 3" key="1">
    <citation type="submission" date="2024-04" db="EMBL/GenBank/DDBJ databases">
        <title>Isolation of an actinomycete strain from pig manure.</title>
        <authorList>
            <person name="Gong T."/>
            <person name="Yu Z."/>
            <person name="An M."/>
            <person name="Wei C."/>
            <person name="Yang W."/>
            <person name="Liu L."/>
        </authorList>
    </citation>
    <scope>NUCLEOTIDE SEQUENCE [LARGE SCALE GENOMIC DNA]</scope>
    <source>
        <strain evidence="2 3">ZF39</strain>
    </source>
</reference>
<keyword evidence="3" id="KW-1185">Reference proteome</keyword>
<name>A0ABZ3FKH2_9ACTN</name>
<organism evidence="2 3">
    <name type="scientific">Ammonicoccus fulvus</name>
    <dbReference type="NCBI Taxonomy" id="3138240"/>
    <lineage>
        <taxon>Bacteria</taxon>
        <taxon>Bacillati</taxon>
        <taxon>Actinomycetota</taxon>
        <taxon>Actinomycetes</taxon>
        <taxon>Propionibacteriales</taxon>
        <taxon>Propionibacteriaceae</taxon>
        <taxon>Ammonicoccus</taxon>
    </lineage>
</organism>
<sequence>MLREERYDQALFLGQMIGEDQAELGQGVAQGRGGGSRGGSGASGRPVGRTLPDAVDEAIDLVVGRFHALDGGALFGYAFGQLWPQVGVLTAVVVVQAQKVELEVLQDRVAALGIGATDLNAAADIAREERDDRIRMSALHGLTYVTLFTGDFAGGRRINDEAGEFAERLSDDHARAQHLMMRGWEESHAGRFTEGAAVGERAVEIFRRLGDTTKLAEALRTLGDCLSYSPDTRARGRDLFEESQRLYAQRGEDSIAGQVESQSAYVHWHLGDRDRARILVGRGLEHGRRFGDLWAIAMCTTLLGHFVS</sequence>
<gene>
    <name evidence="2" type="ORF">AADG42_04135</name>
</gene>
<evidence type="ECO:0000313" key="2">
    <source>
        <dbReference type="EMBL" id="XAN06533.1"/>
    </source>
</evidence>
<proteinExistence type="predicted"/>
<dbReference type="EMBL" id="CP154795">
    <property type="protein sequence ID" value="XAN06533.1"/>
    <property type="molecule type" value="Genomic_DNA"/>
</dbReference>
<dbReference type="Proteomes" id="UP001442841">
    <property type="component" value="Chromosome"/>
</dbReference>
<evidence type="ECO:0000313" key="3">
    <source>
        <dbReference type="Proteomes" id="UP001442841"/>
    </source>
</evidence>
<accession>A0ABZ3FKH2</accession>
<dbReference type="InterPro" id="IPR011990">
    <property type="entry name" value="TPR-like_helical_dom_sf"/>
</dbReference>
<evidence type="ECO:0000256" key="1">
    <source>
        <dbReference type="SAM" id="MobiDB-lite"/>
    </source>
</evidence>